<dbReference type="PROSITE" id="PS51390">
    <property type="entry name" value="WAP"/>
    <property type="match status" value="2"/>
</dbReference>
<dbReference type="InterPro" id="IPR050525">
    <property type="entry name" value="ECM_Assembly_Org"/>
</dbReference>
<dbReference type="SMART" id="SM00217">
    <property type="entry name" value="WAP"/>
    <property type="match status" value="2"/>
</dbReference>
<dbReference type="CDD" id="cd00199">
    <property type="entry name" value="WAP"/>
    <property type="match status" value="2"/>
</dbReference>
<reference evidence="12" key="2">
    <citation type="submission" date="2025-05" db="UniProtKB">
        <authorList>
            <consortium name="Ensembl"/>
        </authorList>
    </citation>
    <scope>IDENTIFICATION</scope>
</reference>
<comment type="subcellular location">
    <subcellularLocation>
        <location evidence="1">Secreted</location>
    </subcellularLocation>
</comment>
<dbReference type="InterPro" id="IPR036465">
    <property type="entry name" value="vWFA_dom_sf"/>
</dbReference>
<evidence type="ECO:0000256" key="3">
    <source>
        <dbReference type="ARBA" id="ARBA00022536"/>
    </source>
</evidence>
<dbReference type="Gene3D" id="2.10.25.10">
    <property type="entry name" value="Laminin"/>
    <property type="match status" value="3"/>
</dbReference>
<dbReference type="Ensembl" id="ENSBIXT00005019365.1">
    <property type="protein sequence ID" value="ENSBIXP00005010786.1"/>
    <property type="gene ID" value="ENSBIXG00005015448.1"/>
</dbReference>
<evidence type="ECO:0000256" key="2">
    <source>
        <dbReference type="ARBA" id="ARBA00022525"/>
    </source>
</evidence>
<dbReference type="FunFam" id="2.10.25.10:FF:000227">
    <property type="entry name" value="Matrilin 4"/>
    <property type="match status" value="1"/>
</dbReference>
<dbReference type="PROSITE" id="PS01186">
    <property type="entry name" value="EGF_2"/>
    <property type="match status" value="2"/>
</dbReference>
<dbReference type="OMA" id="ERTCTMI"/>
<dbReference type="Proteomes" id="UP000429181">
    <property type="component" value="Chromosome 13"/>
</dbReference>
<dbReference type="InterPro" id="IPR002035">
    <property type="entry name" value="VWF_A"/>
</dbReference>
<dbReference type="AlphaFoldDB" id="A0A4W2FYA1"/>
<keyword evidence="3" id="KW-0245">EGF-like domain</keyword>
<protein>
    <submittedName>
        <fullName evidence="12">Matrilin 4</fullName>
    </submittedName>
</protein>
<accession>A0A4W2FYA1</accession>
<feature type="domain" description="WAP" evidence="11">
    <location>
        <begin position="582"/>
        <end position="630"/>
    </location>
</feature>
<dbReference type="SMART" id="SM00179">
    <property type="entry name" value="EGF_CA"/>
    <property type="match status" value="3"/>
</dbReference>
<keyword evidence="7" id="KW-1015">Disulfide bond</keyword>
<proteinExistence type="predicted"/>
<keyword evidence="6" id="KW-0175">Coiled coil</keyword>
<keyword evidence="13" id="KW-1185">Reference proteome</keyword>
<dbReference type="CDD" id="cd01475">
    <property type="entry name" value="vWA_Matrilin"/>
    <property type="match status" value="1"/>
</dbReference>
<dbReference type="Proteomes" id="UP000314981">
    <property type="component" value="Chromosome 13"/>
</dbReference>
<dbReference type="InterPro" id="IPR001881">
    <property type="entry name" value="EGF-like_Ca-bd_dom"/>
</dbReference>
<dbReference type="FunFam" id="2.10.25.10:FF:000041">
    <property type="entry name" value="matrilin-2 isoform X1"/>
    <property type="match status" value="1"/>
</dbReference>
<dbReference type="SUPFAM" id="SSF57256">
    <property type="entry name" value="Elafin-like"/>
    <property type="match status" value="2"/>
</dbReference>
<dbReference type="SMART" id="SM00327">
    <property type="entry name" value="VWA"/>
    <property type="match status" value="2"/>
</dbReference>
<dbReference type="GO" id="GO:0005509">
    <property type="term" value="F:calcium ion binding"/>
    <property type="evidence" value="ECO:0007669"/>
    <property type="project" value="InterPro"/>
</dbReference>
<evidence type="ECO:0000256" key="1">
    <source>
        <dbReference type="ARBA" id="ARBA00004613"/>
    </source>
</evidence>
<evidence type="ECO:0000259" key="11">
    <source>
        <dbReference type="PROSITE" id="PS51390"/>
    </source>
</evidence>
<dbReference type="Pfam" id="PF14670">
    <property type="entry name" value="FXa_inhibition"/>
    <property type="match status" value="1"/>
</dbReference>
<dbReference type="Pfam" id="PF00092">
    <property type="entry name" value="VWA"/>
    <property type="match status" value="2"/>
</dbReference>
<evidence type="ECO:0000313" key="14">
    <source>
        <dbReference type="Proteomes" id="UP000429181"/>
    </source>
</evidence>
<evidence type="ECO:0000313" key="13">
    <source>
        <dbReference type="Proteomes" id="UP000314981"/>
    </source>
</evidence>
<dbReference type="SMART" id="SM00181">
    <property type="entry name" value="EGF"/>
    <property type="match status" value="3"/>
</dbReference>
<evidence type="ECO:0000259" key="10">
    <source>
        <dbReference type="PROSITE" id="PS50234"/>
    </source>
</evidence>
<dbReference type="Gene3D" id="3.40.50.410">
    <property type="entry name" value="von Willebrand factor, type A domain"/>
    <property type="match status" value="2"/>
</dbReference>
<feature type="domain" description="VWFA" evidence="10">
    <location>
        <begin position="36"/>
        <end position="215"/>
    </location>
</feature>
<dbReference type="PANTHER" id="PTHR24020">
    <property type="entry name" value="COLLAGEN ALPHA"/>
    <property type="match status" value="1"/>
</dbReference>
<dbReference type="FunFam" id="3.40.50.410:FF:000004">
    <property type="entry name" value="collagen alpha-6(VI) chain"/>
    <property type="match status" value="2"/>
</dbReference>
<evidence type="ECO:0000256" key="8">
    <source>
        <dbReference type="ARBA" id="ARBA00023180"/>
    </source>
</evidence>
<dbReference type="STRING" id="30522.A0A4W2FYA1"/>
<evidence type="ECO:0000256" key="6">
    <source>
        <dbReference type="ARBA" id="ARBA00023054"/>
    </source>
</evidence>
<dbReference type="FunFam" id="4.10.75.10:FF:000001">
    <property type="entry name" value="Anosmin 1"/>
    <property type="match status" value="2"/>
</dbReference>
<dbReference type="GO" id="GO:0030414">
    <property type="term" value="F:peptidase inhibitor activity"/>
    <property type="evidence" value="ECO:0007669"/>
    <property type="project" value="InterPro"/>
</dbReference>
<keyword evidence="8" id="KW-0325">Glycoprotein</keyword>
<keyword evidence="2" id="KW-0964">Secreted</keyword>
<dbReference type="InterPro" id="IPR000742">
    <property type="entry name" value="EGF"/>
</dbReference>
<sequence>MRGLLYSLLPLLLLLLQPWETQLQLAGPRCSSGPLDLVFVIDSSRSVRPFEFETMRQFLVGLLRSLDVGPNATRVGVIQYSSQVQSVFPLRAFSRREDMERAIRAVVPLAQGTMTGLAIQYAMNVAFSVAEGARPPEAHVPRVAVIVTDGRPQDRVAEVAAQARARGIEIYAVGVQRADVGSLRAMASPPLNEHVFLVESFDLIQEFGRQFQGRLCRKDLCAQGGHGCQHQCVSTRGTFHCACNPGYQLAADNKSCMAIDHCSFGNHSCQHDCVSIYGGPQCRCREGYDLLPDGRSCQARDLCNGVDHGCEFQCVSEGFSYRCVCPEGRQLQADGKSCSRCREGHVDLVLLVDGSKSVRPQNFELVKRFVNQIVDFLDVSPEGTRVGLVQFSSRVRTEFPLGRYGTAAEVKQAVLAVEYMERGTMTGLALRHMVEHSFSEAQGARPRALNVPRVGLVFTDGRSQDNISVWAARAKEEGIVMYAVGVGKAVEEELREIASEPAELHVSYSPDFSTMTHLLENLKGSICPALKAGACPPRKTTQCLGDEKPKCRSDWQCPHKKKCCLDTCGTECLDPVNVTNPVKKKPGTCPLVHGRCLMLKPLNHCETDDQCVGTLKCCNAVCGKVCLSPMKGKEGLGQADLPPSNSLCLSPLKFPAYEQGTPDPNPKQSFCQTLWSSRALSPRLQGKNFHRMAHGFDSIPALLSKGPGQVTLSLSFLICKMDIINLKVHCQKYCSVCVIKVISRMLFRVKAQGTSGF</sequence>
<evidence type="ECO:0000256" key="7">
    <source>
        <dbReference type="ARBA" id="ARBA00023157"/>
    </source>
</evidence>
<dbReference type="InterPro" id="IPR049883">
    <property type="entry name" value="NOTCH1_EGF-like"/>
</dbReference>
<gene>
    <name evidence="12" type="primary">MATN4</name>
</gene>
<feature type="chain" id="PRO_5044611481" evidence="9">
    <location>
        <begin position="24"/>
        <end position="757"/>
    </location>
</feature>
<dbReference type="InterPro" id="IPR008197">
    <property type="entry name" value="WAP_dom"/>
</dbReference>
<dbReference type="PANTHER" id="PTHR24020:SF14">
    <property type="entry name" value="MATRILIN-4"/>
    <property type="match status" value="1"/>
</dbReference>
<keyword evidence="4 9" id="KW-0732">Signal</keyword>
<feature type="domain" description="VWFA" evidence="10">
    <location>
        <begin position="347"/>
        <end position="522"/>
    </location>
</feature>
<dbReference type="SUPFAM" id="SSF53300">
    <property type="entry name" value="vWA-like"/>
    <property type="match status" value="2"/>
</dbReference>
<evidence type="ECO:0000256" key="9">
    <source>
        <dbReference type="SAM" id="SignalP"/>
    </source>
</evidence>
<dbReference type="Ensembl" id="ENSBIXT00000024824.1">
    <property type="protein sequence ID" value="ENSBIXP00000014103.1"/>
    <property type="gene ID" value="ENSBIXG00000003315.1"/>
</dbReference>
<name>A0A4W2FYA1_BOBOX</name>
<dbReference type="GeneTree" id="ENSGT00940000157086"/>
<feature type="domain" description="WAP" evidence="11">
    <location>
        <begin position="528"/>
        <end position="576"/>
    </location>
</feature>
<dbReference type="SUPFAM" id="SSF57196">
    <property type="entry name" value="EGF/Laminin"/>
    <property type="match status" value="2"/>
</dbReference>
<dbReference type="Gene3D" id="4.10.75.10">
    <property type="entry name" value="Elafin-like"/>
    <property type="match status" value="2"/>
</dbReference>
<evidence type="ECO:0000256" key="5">
    <source>
        <dbReference type="ARBA" id="ARBA00022737"/>
    </source>
</evidence>
<dbReference type="PRINTS" id="PR00453">
    <property type="entry name" value="VWFADOMAIN"/>
</dbReference>
<evidence type="ECO:0000313" key="12">
    <source>
        <dbReference type="Ensembl" id="ENSBIXP00005010786.1"/>
    </source>
</evidence>
<dbReference type="InterPro" id="IPR036645">
    <property type="entry name" value="Elafin-like_sf"/>
</dbReference>
<feature type="signal peptide" evidence="9">
    <location>
        <begin position="1"/>
        <end position="23"/>
    </location>
</feature>
<dbReference type="PROSITE" id="PS50234">
    <property type="entry name" value="VWFA"/>
    <property type="match status" value="2"/>
</dbReference>
<dbReference type="Pfam" id="PF00095">
    <property type="entry name" value="WAP"/>
    <property type="match status" value="2"/>
</dbReference>
<dbReference type="GO" id="GO:0005576">
    <property type="term" value="C:extracellular region"/>
    <property type="evidence" value="ECO:0007669"/>
    <property type="project" value="UniProtKB-SubCell"/>
</dbReference>
<evidence type="ECO:0000256" key="4">
    <source>
        <dbReference type="ARBA" id="ARBA00022729"/>
    </source>
</evidence>
<dbReference type="Pfam" id="PF07645">
    <property type="entry name" value="EGF_CA"/>
    <property type="match status" value="1"/>
</dbReference>
<reference evidence="13 14" key="1">
    <citation type="submission" date="2018-11" db="EMBL/GenBank/DDBJ databases">
        <title>Haplotype-resolved cattle genomes.</title>
        <authorList>
            <person name="Low W.Y."/>
            <person name="Tearle R."/>
            <person name="Bickhart D.M."/>
            <person name="Rosen B.D."/>
            <person name="Koren S."/>
            <person name="Rhie A."/>
            <person name="Hiendleder S."/>
            <person name="Phillippy A.M."/>
            <person name="Smith T.P.L."/>
            <person name="Williams J.L."/>
        </authorList>
    </citation>
    <scope>NUCLEOTIDE SEQUENCE [LARGE SCALE GENOMIC DNA]</scope>
</reference>
<organism evidence="12 14">
    <name type="scientific">Bos indicus x Bos taurus</name>
    <name type="common">Hybrid cattle</name>
    <dbReference type="NCBI Taxonomy" id="30522"/>
    <lineage>
        <taxon>Eukaryota</taxon>
        <taxon>Metazoa</taxon>
        <taxon>Chordata</taxon>
        <taxon>Craniata</taxon>
        <taxon>Vertebrata</taxon>
        <taxon>Euteleostomi</taxon>
        <taxon>Mammalia</taxon>
        <taxon>Eutheria</taxon>
        <taxon>Laurasiatheria</taxon>
        <taxon>Artiodactyla</taxon>
        <taxon>Ruminantia</taxon>
        <taxon>Pecora</taxon>
        <taxon>Bovidae</taxon>
        <taxon>Bovinae</taxon>
        <taxon>Bos</taxon>
    </lineage>
</organism>
<keyword evidence="5" id="KW-0677">Repeat</keyword>